<organism evidence="9 10">
    <name type="scientific">Rhizopogon vesiculosus</name>
    <dbReference type="NCBI Taxonomy" id="180088"/>
    <lineage>
        <taxon>Eukaryota</taxon>
        <taxon>Fungi</taxon>
        <taxon>Dikarya</taxon>
        <taxon>Basidiomycota</taxon>
        <taxon>Agaricomycotina</taxon>
        <taxon>Agaricomycetes</taxon>
        <taxon>Agaricomycetidae</taxon>
        <taxon>Boletales</taxon>
        <taxon>Suillineae</taxon>
        <taxon>Rhizopogonaceae</taxon>
        <taxon>Rhizopogon</taxon>
    </lineage>
</organism>
<dbReference type="Gene3D" id="3.30.1540.20">
    <property type="entry name" value="MutL, C-terminal domain, dimerisation subdomain"/>
    <property type="match status" value="1"/>
</dbReference>
<dbReference type="PANTHER" id="PTHR22855">
    <property type="entry name" value="ACETYL, PROPIONYL, PYRUVATE, AND GLUTACONYL CARBOXYLASE-RELATED"/>
    <property type="match status" value="1"/>
</dbReference>
<dbReference type="GO" id="GO:0061982">
    <property type="term" value="P:meiosis I cell cycle process"/>
    <property type="evidence" value="ECO:0007669"/>
    <property type="project" value="UniProtKB-ARBA"/>
</dbReference>
<dbReference type="InterPro" id="IPR020568">
    <property type="entry name" value="Ribosomal_Su5_D2-typ_SF"/>
</dbReference>
<dbReference type="SUPFAM" id="SSF89895">
    <property type="entry name" value="FYSH domain"/>
    <property type="match status" value="1"/>
</dbReference>
<comment type="pathway">
    <text evidence="2">Amino-acid degradation; L-leucine degradation; (S)-3-hydroxy-3-methylglutaryl-CoA from 3-isovaleryl-CoA: step 2/3.</text>
</comment>
<dbReference type="InterPro" id="IPR036786">
    <property type="entry name" value="Ribosome_mat_SBDS_N_sf"/>
</dbReference>
<dbReference type="Pfam" id="PF13589">
    <property type="entry name" value="HATPase_c_3"/>
    <property type="match status" value="1"/>
</dbReference>
<dbReference type="PANTHER" id="PTHR22855:SF13">
    <property type="entry name" value="METHYLCROTONOYL-COA CARBOXYLASE BETA CHAIN, MITOCHONDRIAL"/>
    <property type="match status" value="1"/>
</dbReference>
<comment type="similarity">
    <text evidence="1">Belongs to the AccD/PCCB family.</text>
</comment>
<dbReference type="Proteomes" id="UP000183567">
    <property type="component" value="Unassembled WGS sequence"/>
</dbReference>
<dbReference type="InterPro" id="IPR013507">
    <property type="entry name" value="DNA_mismatch_S5_2-like"/>
</dbReference>
<reference evidence="9 10" key="1">
    <citation type="submission" date="2016-03" db="EMBL/GenBank/DDBJ databases">
        <title>Comparative genomics of the ectomycorrhizal sister species Rhizopogon vinicolor and Rhizopogon vesiculosus (Basidiomycota: Boletales) reveals a divergence of the mating type B locus.</title>
        <authorList>
            <person name="Mujic A.B."/>
            <person name="Kuo A."/>
            <person name="Tritt A."/>
            <person name="Lipzen A."/>
            <person name="Chen C."/>
            <person name="Johnson J."/>
            <person name="Sharma A."/>
            <person name="Barry K."/>
            <person name="Grigoriev I.V."/>
            <person name="Spatafora J.W."/>
        </authorList>
    </citation>
    <scope>NUCLEOTIDE SEQUENCE [LARGE SCALE GENOMIC DNA]</scope>
    <source>
        <strain evidence="9 10">AM-OR11-056</strain>
    </source>
</reference>
<dbReference type="GO" id="GO:0005739">
    <property type="term" value="C:mitochondrion"/>
    <property type="evidence" value="ECO:0007669"/>
    <property type="project" value="TreeGrafter"/>
</dbReference>
<dbReference type="InterPro" id="IPR014790">
    <property type="entry name" value="MutL_C"/>
</dbReference>
<dbReference type="SMART" id="SM01340">
    <property type="entry name" value="DNA_mis_repair"/>
    <property type="match status" value="1"/>
</dbReference>
<dbReference type="PROSITE" id="PS50989">
    <property type="entry name" value="COA_CT_CTER"/>
    <property type="match status" value="1"/>
</dbReference>
<dbReference type="SUPFAM" id="SSF118116">
    <property type="entry name" value="DNA mismatch repair protein MutL"/>
    <property type="match status" value="1"/>
</dbReference>
<dbReference type="Gene3D" id="3.90.226.10">
    <property type="entry name" value="2-enoyl-CoA Hydratase, Chain A, domain 1"/>
    <property type="match status" value="2"/>
</dbReference>
<evidence type="ECO:0000259" key="7">
    <source>
        <dbReference type="PROSITE" id="PS50980"/>
    </source>
</evidence>
<dbReference type="InterPro" id="IPR042120">
    <property type="entry name" value="MutL_C_dimsub"/>
</dbReference>
<dbReference type="InterPro" id="IPR034733">
    <property type="entry name" value="AcCoA_carboxyl_beta"/>
</dbReference>
<dbReference type="FunFam" id="3.90.226.10:FF:000004">
    <property type="entry name" value="Methylcrotonoyl-CoA carboxylase beta chain"/>
    <property type="match status" value="1"/>
</dbReference>
<dbReference type="InterPro" id="IPR011763">
    <property type="entry name" value="COA_CT_C"/>
</dbReference>
<evidence type="ECO:0000256" key="2">
    <source>
        <dbReference type="ARBA" id="ARBA00025711"/>
    </source>
</evidence>
<dbReference type="InterPro" id="IPR019783">
    <property type="entry name" value="SDO1/SBDS_N"/>
</dbReference>
<comment type="catalytic activity">
    <reaction evidence="6">
        <text>3-methylbut-2-enoyl-CoA + hydrogencarbonate + ATP = 3-methyl-(2E)-glutaconyl-CoA + ADP + phosphate + H(+)</text>
        <dbReference type="Rhea" id="RHEA:13589"/>
        <dbReference type="ChEBI" id="CHEBI:15378"/>
        <dbReference type="ChEBI" id="CHEBI:17544"/>
        <dbReference type="ChEBI" id="CHEBI:30616"/>
        <dbReference type="ChEBI" id="CHEBI:43474"/>
        <dbReference type="ChEBI" id="CHEBI:57344"/>
        <dbReference type="ChEBI" id="CHEBI:57346"/>
        <dbReference type="ChEBI" id="CHEBI:456216"/>
        <dbReference type="EC" id="6.4.1.4"/>
    </reaction>
</comment>
<dbReference type="GO" id="GO:1905202">
    <property type="term" value="C:methylcrotonoyl-CoA carboxylase complex"/>
    <property type="evidence" value="ECO:0007669"/>
    <property type="project" value="TreeGrafter"/>
</dbReference>
<dbReference type="InterPro" id="IPR014721">
    <property type="entry name" value="Ribsml_uS5_D2-typ_fold_subgr"/>
</dbReference>
<dbReference type="Gene3D" id="3.30.565.10">
    <property type="entry name" value="Histidine kinase-like ATPase, C-terminal domain"/>
    <property type="match status" value="1"/>
</dbReference>
<name>A0A1J8QCI4_9AGAM</name>
<comment type="caution">
    <text evidence="9">The sequence shown here is derived from an EMBL/GenBank/DDBJ whole genome shotgun (WGS) entry which is preliminary data.</text>
</comment>
<dbReference type="SUPFAM" id="SSF54211">
    <property type="entry name" value="Ribosomal protein S5 domain 2-like"/>
    <property type="match status" value="1"/>
</dbReference>
<sequence>MRTVLQRAAKSTLVSARTCRRYHASVIPSLVSPGSPEFREKADAMDLLVADLEAKLEHARQGGGPKAAERMRSRGKKLPRERLSLLLDPHTPFLELSPLAAHEVYPGEHIPGAGMIAGIGRISGRECMVVVNDATVKGGSYYPLTVKKHLRAQEIAREHGLPCVYVVESGGAALPHQANVFPDKEHFGRIFYNMAQMSALGFPQIALVHGISVAGGAYVPAMADENIIVAEQGRIFLAGPPLVKAATGEEVDEETLGGGQMHSSESGVTDHLARDDEHAIAIARGIVGDLGVGGWRPTGPSAVPEDPLYPASDLHGIVGTDLRQAFDIRDVIARIVDGSRFREFKKEYGPTMVTGFAHVHGYEVGIVANNGILFSPSALKATHFIQLCYMVGSKAERGGIAKDGAKMVRAVACADVPKLTVIVGGSFGAGNYGMAGRAYSPRFLWMWPNAKVSVMGSGQLSQVMATVSKDPSQHSTLKADIEAQSTALYSTARLWDDGIIKPTDTRDVVGLGLALAARERPASRGKRTVGSTTWDGNGQGFAMHQLSVETRAKLRSAQLLTSLPQVVSELLQNSLDAGASQVDIGVNCEEWGCWVRDDGAGINKSGLTMIEKGRIVQLAIADTSKAYTPASLESVSTFGFRGEALSSMAELCCLEISSRTSTSRESWAVILKGGKSLYSGPSIRWRRESAGTVVCVRDAFFSLPIRRQSHPSPAKTIDTIKQELETYAIMFPNVSFTLQDDNKSRENDSSKGRVLRVPKTRSILAAFRHMYGRALTEHVEEVSATSGDLKVEGFISLVGARSKIYQYLYINKHPISFCDLHRLLDSKFSTSTFMKHAYDEGGETSLRASARRSPRKGEKRPIYVLNLAIPTRHIDNCLEPAKSAVHIEHKNIVTSFLSSVIDSFLVQHGFASGKRGADEKLESTTKKRKIMSESMTSNSMAQNITLLPATRKSEAPALFIHPGDISEKIPQTAVWQDPATGEKSIVDARSGNSYYQNSRYKVDEINTASMNRVSRIPSLLKKDKDPGQDACSGSTSSCDPMPDWLLEALSANKAFSVTEPQIPSLLPSSNQVIDDQKHTPILSHNYSCCAHTFGTPYLQSGPSSEHARIRFQKTDLLKAQVINQVDRKFIACLVVLGPSTHRESEIFLDKHPAAGSTLVLIDQHAADERVRVERFLKEICSGFLQHCEGSGGVEVLELSPAVPILLTRHEASRLASIEEVQSAFARWGVHFEGLAKLTSLEPEGAANEASGGYVQVFVQTIPAILGDKLLLNDELQDLVKGYLGTLESGEASHPNLSQQQDDELNDDETRWLKALRWCPRELLDLINSKACRGAIMFNDPLSLEQCQRLALTKVVYKPDTQSTEEYTIIVNPAEYKKWKDGDRSIPISEVVDSFKVFHSGQGAQGILGTPSKQQLDTVFGKTKDIDVVTVILEKGKEQSGNGFNTGTGGVNTNIARGSFAIDSKGKGLSGI</sequence>
<dbReference type="EMBL" id="LVVM01001096">
    <property type="protein sequence ID" value="OJA19366.1"/>
    <property type="molecule type" value="Genomic_DNA"/>
</dbReference>
<feature type="domain" description="CoA carboxyltransferase C-terminal" evidence="8">
    <location>
        <begin position="306"/>
        <end position="519"/>
    </location>
</feature>
<dbReference type="GO" id="GO:0005524">
    <property type="term" value="F:ATP binding"/>
    <property type="evidence" value="ECO:0007669"/>
    <property type="project" value="InterPro"/>
</dbReference>
<dbReference type="PROSITE" id="PS50980">
    <property type="entry name" value="COA_CT_NTER"/>
    <property type="match status" value="1"/>
</dbReference>
<protein>
    <recommendedName>
        <fullName evidence="3">methylcrotonoyl-CoA carboxylase</fullName>
        <ecNumber evidence="3">6.4.1.4</ecNumber>
    </recommendedName>
    <alternativeName>
        <fullName evidence="5">3-methylcrotonyl-CoA carboxylase 2</fullName>
    </alternativeName>
    <alternativeName>
        <fullName evidence="4">3-methylcrotonyl-CoA:carbon dioxide ligase subunit beta</fullName>
    </alternativeName>
</protein>
<dbReference type="InterPro" id="IPR014762">
    <property type="entry name" value="DNA_mismatch_repair_CS"/>
</dbReference>
<dbReference type="Pfam" id="PF01172">
    <property type="entry name" value="SBDS_N"/>
    <property type="match status" value="1"/>
</dbReference>
<dbReference type="InterPro" id="IPR036890">
    <property type="entry name" value="HATPase_C_sf"/>
</dbReference>
<dbReference type="GO" id="GO:0006552">
    <property type="term" value="P:L-leucine catabolic process"/>
    <property type="evidence" value="ECO:0007669"/>
    <property type="project" value="UniProtKB-UniPathway"/>
</dbReference>
<evidence type="ECO:0000256" key="1">
    <source>
        <dbReference type="ARBA" id="ARBA00006102"/>
    </source>
</evidence>
<gene>
    <name evidence="9" type="ORF">AZE42_00424</name>
</gene>
<dbReference type="Gene3D" id="3.30.230.10">
    <property type="match status" value="1"/>
</dbReference>
<dbReference type="InterPro" id="IPR029045">
    <property type="entry name" value="ClpP/crotonase-like_dom_sf"/>
</dbReference>
<dbReference type="GO" id="GO:0030983">
    <property type="term" value="F:mismatched DNA binding"/>
    <property type="evidence" value="ECO:0007669"/>
    <property type="project" value="InterPro"/>
</dbReference>
<dbReference type="Gene3D" id="3.30.1250.10">
    <property type="entry name" value="Ribosome maturation protein SBDS, N-terminal domain"/>
    <property type="match status" value="1"/>
</dbReference>
<dbReference type="Pfam" id="PF01039">
    <property type="entry name" value="Carboxyl_trans"/>
    <property type="match status" value="1"/>
</dbReference>
<dbReference type="GO" id="GO:0004485">
    <property type="term" value="F:methylcrotonoyl-CoA carboxylase activity"/>
    <property type="evidence" value="ECO:0007669"/>
    <property type="project" value="UniProtKB-EC"/>
</dbReference>
<dbReference type="InterPro" id="IPR011762">
    <property type="entry name" value="COA_CT_N"/>
</dbReference>
<proteinExistence type="inferred from homology"/>
<dbReference type="EC" id="6.4.1.4" evidence="3"/>
<evidence type="ECO:0000256" key="3">
    <source>
        <dbReference type="ARBA" id="ARBA00026116"/>
    </source>
</evidence>
<evidence type="ECO:0000256" key="5">
    <source>
        <dbReference type="ARBA" id="ARBA00031404"/>
    </source>
</evidence>
<dbReference type="UniPathway" id="UPA00363">
    <property type="reaction ID" value="UER00861"/>
</dbReference>
<evidence type="ECO:0000259" key="8">
    <source>
        <dbReference type="PROSITE" id="PS50989"/>
    </source>
</evidence>
<dbReference type="GO" id="GO:0006298">
    <property type="term" value="P:mismatch repair"/>
    <property type="evidence" value="ECO:0007669"/>
    <property type="project" value="InterPro"/>
</dbReference>
<dbReference type="SUPFAM" id="SSF55874">
    <property type="entry name" value="ATPase domain of HSP90 chaperone/DNA topoisomerase II/histidine kinase"/>
    <property type="match status" value="1"/>
</dbReference>
<dbReference type="InterPro" id="IPR045190">
    <property type="entry name" value="MCCB/AccD1-like"/>
</dbReference>
<dbReference type="InterPro" id="IPR037198">
    <property type="entry name" value="MutL_C_sf"/>
</dbReference>
<dbReference type="SMART" id="SM00853">
    <property type="entry name" value="MutL_C"/>
    <property type="match status" value="1"/>
</dbReference>
<keyword evidence="10" id="KW-1185">Reference proteome</keyword>
<evidence type="ECO:0000313" key="9">
    <source>
        <dbReference type="EMBL" id="OJA19366.1"/>
    </source>
</evidence>
<dbReference type="SUPFAM" id="SSF52096">
    <property type="entry name" value="ClpP/crotonase"/>
    <property type="match status" value="2"/>
</dbReference>
<evidence type="ECO:0000256" key="6">
    <source>
        <dbReference type="ARBA" id="ARBA00052347"/>
    </source>
</evidence>
<accession>A0A1J8QCI4</accession>
<dbReference type="FunFam" id="3.90.226.10:FF:000046">
    <property type="entry name" value="Geranyl-CoA carboxylase beta subunit"/>
    <property type="match status" value="1"/>
</dbReference>
<evidence type="ECO:0000313" key="10">
    <source>
        <dbReference type="Proteomes" id="UP000183567"/>
    </source>
</evidence>
<feature type="domain" description="CoA carboxyltransferase N-terminal" evidence="7">
    <location>
        <begin position="45"/>
        <end position="302"/>
    </location>
</feature>
<evidence type="ECO:0000256" key="4">
    <source>
        <dbReference type="ARBA" id="ARBA00031237"/>
    </source>
</evidence>
<dbReference type="OrthoDB" id="439921at2759"/>
<dbReference type="PROSITE" id="PS00058">
    <property type="entry name" value="DNA_MISMATCH_REPAIR_1"/>
    <property type="match status" value="1"/>
</dbReference>
<dbReference type="STRING" id="180088.A0A1J8QCI4"/>